<evidence type="ECO:0000256" key="2">
    <source>
        <dbReference type="ARBA" id="ARBA00010112"/>
    </source>
</evidence>
<evidence type="ECO:0000256" key="5">
    <source>
        <dbReference type="SAM" id="SignalP"/>
    </source>
</evidence>
<keyword evidence="3" id="KW-0964">Secreted</keyword>
<comment type="caution">
    <text evidence="6">The sequence shown here is derived from an EMBL/GenBank/DDBJ whole genome shotgun (WGS) entry which is preliminary data.</text>
</comment>
<name>A0ABD2I662_HETSC</name>
<dbReference type="EMBL" id="JBICCN010000373">
    <property type="protein sequence ID" value="KAL3072926.1"/>
    <property type="molecule type" value="Genomic_DNA"/>
</dbReference>
<dbReference type="AlphaFoldDB" id="A0ABD2I662"/>
<comment type="similarity">
    <text evidence="2">Belongs to the nematode transthyretin-like family.</text>
</comment>
<proteinExistence type="inferred from homology"/>
<accession>A0ABD2I662</accession>
<dbReference type="InterPro" id="IPR038479">
    <property type="entry name" value="Transthyretin-like_sf"/>
</dbReference>
<reference evidence="6 7" key="1">
    <citation type="submission" date="2024-10" db="EMBL/GenBank/DDBJ databases">
        <authorList>
            <person name="Kim D."/>
        </authorList>
    </citation>
    <scope>NUCLEOTIDE SEQUENCE [LARGE SCALE GENOMIC DNA]</scope>
    <source>
        <strain evidence="6">Taebaek</strain>
    </source>
</reference>
<dbReference type="InterPro" id="IPR001534">
    <property type="entry name" value="Transthyretin-like"/>
</dbReference>
<sequence>MNFSPITLFLLSSLSIFSAADAFRQQTVAVRGRLMCGDKPLTDTKVKLWNKNKIGRDDQLADVKTDAQGNFALDGGVGSIFGMNVHLKIYHDCDRGILPCQRKVNFGIPGEYVTRTSTVQRWLDAGTMNMQLKFHDESTSCIN</sequence>
<comment type="subcellular location">
    <subcellularLocation>
        <location evidence="1">Secreted</location>
    </subcellularLocation>
</comment>
<dbReference type="PANTHER" id="PTHR21700:SF112">
    <property type="entry name" value="TRANSTHYRETIN-RELATED FAMILY DOMAIN"/>
    <property type="match status" value="1"/>
</dbReference>
<dbReference type="PANTHER" id="PTHR21700">
    <property type="entry name" value="TRANSTHYRETIN-LIKE FAMILY PROTEIN-RELATED"/>
    <property type="match status" value="1"/>
</dbReference>
<keyword evidence="4 5" id="KW-0732">Signal</keyword>
<gene>
    <name evidence="6" type="ORF">niasHS_017900</name>
</gene>
<organism evidence="6 7">
    <name type="scientific">Heterodera schachtii</name>
    <name type="common">Sugarbeet cyst nematode worm</name>
    <name type="synonym">Tylenchus schachtii</name>
    <dbReference type="NCBI Taxonomy" id="97005"/>
    <lineage>
        <taxon>Eukaryota</taxon>
        <taxon>Metazoa</taxon>
        <taxon>Ecdysozoa</taxon>
        <taxon>Nematoda</taxon>
        <taxon>Chromadorea</taxon>
        <taxon>Rhabditida</taxon>
        <taxon>Tylenchina</taxon>
        <taxon>Tylenchomorpha</taxon>
        <taxon>Tylenchoidea</taxon>
        <taxon>Heteroderidae</taxon>
        <taxon>Heteroderinae</taxon>
        <taxon>Heterodera</taxon>
    </lineage>
</organism>
<dbReference type="GO" id="GO:0005576">
    <property type="term" value="C:extracellular region"/>
    <property type="evidence" value="ECO:0007669"/>
    <property type="project" value="UniProtKB-SubCell"/>
</dbReference>
<evidence type="ECO:0000256" key="4">
    <source>
        <dbReference type="ARBA" id="ARBA00022729"/>
    </source>
</evidence>
<evidence type="ECO:0000256" key="3">
    <source>
        <dbReference type="ARBA" id="ARBA00022525"/>
    </source>
</evidence>
<dbReference type="Pfam" id="PF01060">
    <property type="entry name" value="TTR-52"/>
    <property type="match status" value="1"/>
</dbReference>
<feature type="signal peptide" evidence="5">
    <location>
        <begin position="1"/>
        <end position="22"/>
    </location>
</feature>
<protein>
    <submittedName>
        <fullName evidence="6">Uncharacterized protein</fullName>
    </submittedName>
</protein>
<dbReference type="Proteomes" id="UP001620645">
    <property type="component" value="Unassembled WGS sequence"/>
</dbReference>
<evidence type="ECO:0000313" key="6">
    <source>
        <dbReference type="EMBL" id="KAL3072926.1"/>
    </source>
</evidence>
<evidence type="ECO:0000313" key="7">
    <source>
        <dbReference type="Proteomes" id="UP001620645"/>
    </source>
</evidence>
<keyword evidence="7" id="KW-1185">Reference proteome</keyword>
<dbReference type="Gene3D" id="2.60.40.3330">
    <property type="match status" value="1"/>
</dbReference>
<evidence type="ECO:0000256" key="1">
    <source>
        <dbReference type="ARBA" id="ARBA00004613"/>
    </source>
</evidence>
<feature type="chain" id="PRO_5044854100" evidence="5">
    <location>
        <begin position="23"/>
        <end position="143"/>
    </location>
</feature>